<evidence type="ECO:0000256" key="1">
    <source>
        <dbReference type="ARBA" id="ARBA00022801"/>
    </source>
</evidence>
<dbReference type="Pfam" id="PF00293">
    <property type="entry name" value="NUDIX"/>
    <property type="match status" value="1"/>
</dbReference>
<organism evidence="3 4">
    <name type="scientific">Lutimonas vermicola</name>
    <dbReference type="NCBI Taxonomy" id="414288"/>
    <lineage>
        <taxon>Bacteria</taxon>
        <taxon>Pseudomonadati</taxon>
        <taxon>Bacteroidota</taxon>
        <taxon>Flavobacteriia</taxon>
        <taxon>Flavobacteriales</taxon>
        <taxon>Flavobacteriaceae</taxon>
        <taxon>Lutimonas</taxon>
    </lineage>
</organism>
<dbReference type="RefSeq" id="WP_342159790.1">
    <property type="nucleotide sequence ID" value="NZ_JBCDNA010000002.1"/>
</dbReference>
<evidence type="ECO:0000259" key="2">
    <source>
        <dbReference type="PROSITE" id="PS51462"/>
    </source>
</evidence>
<protein>
    <submittedName>
        <fullName evidence="3">NUDIX domain-containing protein</fullName>
    </submittedName>
</protein>
<reference evidence="3 4" key="1">
    <citation type="submission" date="2024-04" db="EMBL/GenBank/DDBJ databases">
        <title>whole genome sequencing of Lutimonas vermicola strain IMCC1616.</title>
        <authorList>
            <person name="Bae S.S."/>
        </authorList>
    </citation>
    <scope>NUCLEOTIDE SEQUENCE [LARGE SCALE GENOMIC DNA]</scope>
    <source>
        <strain evidence="3 4">IMCC1616</strain>
    </source>
</reference>
<dbReference type="SUPFAM" id="SSF55811">
    <property type="entry name" value="Nudix"/>
    <property type="match status" value="1"/>
</dbReference>
<dbReference type="InterPro" id="IPR000086">
    <property type="entry name" value="NUDIX_hydrolase_dom"/>
</dbReference>
<dbReference type="EMBL" id="JBCDNA010000002">
    <property type="protein sequence ID" value="MEL4455826.1"/>
    <property type="molecule type" value="Genomic_DNA"/>
</dbReference>
<dbReference type="Gene3D" id="3.90.79.10">
    <property type="entry name" value="Nucleoside Triphosphate Pyrophosphohydrolase"/>
    <property type="match status" value="1"/>
</dbReference>
<name>A0ABU9L051_9FLAO</name>
<gene>
    <name evidence="3" type="ORF">AABB81_07955</name>
</gene>
<evidence type="ECO:0000313" key="3">
    <source>
        <dbReference type="EMBL" id="MEL4455826.1"/>
    </source>
</evidence>
<dbReference type="InterPro" id="IPR020084">
    <property type="entry name" value="NUDIX_hydrolase_CS"/>
</dbReference>
<dbReference type="InterPro" id="IPR015797">
    <property type="entry name" value="NUDIX_hydrolase-like_dom_sf"/>
</dbReference>
<dbReference type="Proteomes" id="UP001474120">
    <property type="component" value="Unassembled WGS sequence"/>
</dbReference>
<comment type="caution">
    <text evidence="3">The sequence shown here is derived from an EMBL/GenBank/DDBJ whole genome shotgun (WGS) entry which is preliminary data.</text>
</comment>
<dbReference type="PROSITE" id="PS00893">
    <property type="entry name" value="NUDIX_BOX"/>
    <property type="match status" value="1"/>
</dbReference>
<keyword evidence="4" id="KW-1185">Reference proteome</keyword>
<feature type="domain" description="Nudix hydrolase" evidence="2">
    <location>
        <begin position="4"/>
        <end position="139"/>
    </location>
</feature>
<sequence>MGKIYRQAVMAVIVNEESKVLIGYSPRDKSYKFPQGGLDEEEDLISGIVRELKEELNYNLLHDHILEVYNEKVRYPFPPDCHPLYMGQELSIVKIRHRQDADTIPQDDEFDELIWIHPKDLGSYNYEYRSDAYRQALSICGLI</sequence>
<proteinExistence type="predicted"/>
<dbReference type="PROSITE" id="PS51462">
    <property type="entry name" value="NUDIX"/>
    <property type="match status" value="1"/>
</dbReference>
<keyword evidence="1" id="KW-0378">Hydrolase</keyword>
<accession>A0ABU9L051</accession>
<evidence type="ECO:0000313" key="4">
    <source>
        <dbReference type="Proteomes" id="UP001474120"/>
    </source>
</evidence>